<evidence type="ECO:0000313" key="2">
    <source>
        <dbReference type="Proteomes" id="UP000064967"/>
    </source>
</evidence>
<dbReference type="STRING" id="1391654.AKJ09_06269"/>
<dbReference type="EMBL" id="CP012333">
    <property type="protein sequence ID" value="AKU99605.1"/>
    <property type="molecule type" value="Genomic_DNA"/>
</dbReference>
<dbReference type="Proteomes" id="UP000064967">
    <property type="component" value="Chromosome"/>
</dbReference>
<sequence length="160" mass="17213">MDVVKEPSGPPTLADLALLLERGPSLLAVTRSAAMRPAIVRCCAARVVGEAVEFSVPLPEGRLAIENLDATGVVSLTAARPTTYQTIQAKGTNARRVVWPEQSDVAVAHRGRFRAETTMLGIEGPPNGFWSMTDVVVFSFVVHELFDQTPGFRSGLLALR</sequence>
<protein>
    <recommendedName>
        <fullName evidence="3">Pyridoxamine 5'-phosphate oxidase putative domain-containing protein</fullName>
    </recommendedName>
</protein>
<gene>
    <name evidence="1" type="ORF">AKJ09_06269</name>
</gene>
<name>A0A0K1Q1D4_9BACT</name>
<dbReference type="KEGG" id="llu:AKJ09_06269"/>
<proteinExistence type="predicted"/>
<keyword evidence="2" id="KW-1185">Reference proteome</keyword>
<organism evidence="1 2">
    <name type="scientific">Labilithrix luteola</name>
    <dbReference type="NCBI Taxonomy" id="1391654"/>
    <lineage>
        <taxon>Bacteria</taxon>
        <taxon>Pseudomonadati</taxon>
        <taxon>Myxococcota</taxon>
        <taxon>Polyangia</taxon>
        <taxon>Polyangiales</taxon>
        <taxon>Labilitrichaceae</taxon>
        <taxon>Labilithrix</taxon>
    </lineage>
</organism>
<dbReference type="OrthoDB" id="334393at2"/>
<evidence type="ECO:0000313" key="1">
    <source>
        <dbReference type="EMBL" id="AKU99605.1"/>
    </source>
</evidence>
<accession>A0A0K1Q1D4</accession>
<evidence type="ECO:0008006" key="3">
    <source>
        <dbReference type="Google" id="ProtNLM"/>
    </source>
</evidence>
<dbReference type="AlphaFoldDB" id="A0A0K1Q1D4"/>
<reference evidence="1 2" key="1">
    <citation type="submission" date="2015-08" db="EMBL/GenBank/DDBJ databases">
        <authorList>
            <person name="Babu N.S."/>
            <person name="Beckwith C.J."/>
            <person name="Beseler K.G."/>
            <person name="Brison A."/>
            <person name="Carone J.V."/>
            <person name="Caskin T.P."/>
            <person name="Diamond M."/>
            <person name="Durham M.E."/>
            <person name="Foxe J.M."/>
            <person name="Go M."/>
            <person name="Henderson B.A."/>
            <person name="Jones I.B."/>
            <person name="McGettigan J.A."/>
            <person name="Micheletti S.J."/>
            <person name="Nasrallah M.E."/>
            <person name="Ortiz D."/>
            <person name="Piller C.R."/>
            <person name="Privatt S.R."/>
            <person name="Schneider S.L."/>
            <person name="Sharp S."/>
            <person name="Smith T.C."/>
            <person name="Stanton J.D."/>
            <person name="Ullery H.E."/>
            <person name="Wilson R.J."/>
            <person name="Serrano M.G."/>
            <person name="Buck G."/>
            <person name="Lee V."/>
            <person name="Wang Y."/>
            <person name="Carvalho R."/>
            <person name="Voegtly L."/>
            <person name="Shi R."/>
            <person name="Duckworth R."/>
            <person name="Johnson A."/>
            <person name="Loviza R."/>
            <person name="Walstead R."/>
            <person name="Shah Z."/>
            <person name="Kiflezghi M."/>
            <person name="Wade K."/>
            <person name="Ball S.L."/>
            <person name="Bradley K.W."/>
            <person name="Asai D.J."/>
            <person name="Bowman C.A."/>
            <person name="Russell D.A."/>
            <person name="Pope W.H."/>
            <person name="Jacobs-Sera D."/>
            <person name="Hendrix R.W."/>
            <person name="Hatfull G.F."/>
        </authorList>
    </citation>
    <scope>NUCLEOTIDE SEQUENCE [LARGE SCALE GENOMIC DNA]</scope>
    <source>
        <strain evidence="1 2">DSM 27648</strain>
    </source>
</reference>